<feature type="compositionally biased region" description="Polar residues" evidence="1">
    <location>
        <begin position="10"/>
        <end position="20"/>
    </location>
</feature>
<dbReference type="GeneID" id="112140581"/>
<evidence type="ECO:0000256" key="1">
    <source>
        <dbReference type="SAM" id="MobiDB-lite"/>
    </source>
</evidence>
<dbReference type="Proteomes" id="UP000261560">
    <property type="component" value="Unplaced"/>
</dbReference>
<dbReference type="PaxDb" id="30732-ENSOMEP00000027286"/>
<dbReference type="OrthoDB" id="2289628at2759"/>
<dbReference type="Pfam" id="PF16021">
    <property type="entry name" value="PDCD7"/>
    <property type="match status" value="1"/>
</dbReference>
<dbReference type="OMA" id="EWDMFVV"/>
<dbReference type="GO" id="GO:0005689">
    <property type="term" value="C:U12-type spliceosomal complex"/>
    <property type="evidence" value="ECO:0007669"/>
    <property type="project" value="TreeGrafter"/>
</dbReference>
<feature type="region of interest" description="Disordered" evidence="1">
    <location>
        <begin position="1"/>
        <end position="37"/>
    </location>
</feature>
<dbReference type="Ensembl" id="ENSOMET00000002350.1">
    <property type="protein sequence ID" value="ENSOMEP00000027286.1"/>
    <property type="gene ID" value="ENSOMEG00000009666.1"/>
</dbReference>
<feature type="compositionally biased region" description="Basic and acidic residues" evidence="1">
    <location>
        <begin position="380"/>
        <end position="395"/>
    </location>
</feature>
<dbReference type="InterPro" id="IPR031974">
    <property type="entry name" value="PDCD7"/>
</dbReference>
<dbReference type="KEGG" id="oml:112140581"/>
<organism evidence="2 3">
    <name type="scientific">Oryzias melastigma</name>
    <name type="common">Marine medaka</name>
    <dbReference type="NCBI Taxonomy" id="30732"/>
    <lineage>
        <taxon>Eukaryota</taxon>
        <taxon>Metazoa</taxon>
        <taxon>Chordata</taxon>
        <taxon>Craniata</taxon>
        <taxon>Vertebrata</taxon>
        <taxon>Euteleostomi</taxon>
        <taxon>Actinopterygii</taxon>
        <taxon>Neopterygii</taxon>
        <taxon>Teleostei</taxon>
        <taxon>Neoteleostei</taxon>
        <taxon>Acanthomorphata</taxon>
        <taxon>Ovalentaria</taxon>
        <taxon>Atherinomorphae</taxon>
        <taxon>Beloniformes</taxon>
        <taxon>Adrianichthyidae</taxon>
        <taxon>Oryziinae</taxon>
        <taxon>Oryzias</taxon>
    </lineage>
</organism>
<feature type="region of interest" description="Disordered" evidence="1">
    <location>
        <begin position="110"/>
        <end position="144"/>
    </location>
</feature>
<dbReference type="AlphaFoldDB" id="A0A3B3DBL3"/>
<dbReference type="PANTHER" id="PTHR48190:SF2">
    <property type="entry name" value="PROGRAMMED CELL DEATH PROTEIN 7"/>
    <property type="match status" value="1"/>
</dbReference>
<dbReference type="STRING" id="30732.ENSOMEP00000027286"/>
<keyword evidence="3" id="KW-1185">Reference proteome</keyword>
<sequence>MDGRYPHQTRYPTARQSSCSVAADPPPPHDAEEYGLPRWFHAPPPGAYFGGTCLPPPFAFDSSIPPPAFASPPLGPPPTGASPAAPSSLCSGSGASPFLAFPPRFGAAPPWFDGSPPVAAPPRGWDGGSETPAEDEEAQQKRRDRDWIRRFLQDRRKRPSGPRFRRECRFPLPELKGVLYGAAALVSRLEQLCLRLQGEGGWTDSYPAALGVKRELQENMTLLRDPENLTRMKANVFRVSQRRVRLRKARNLQKLEWKQAEESSSRKEAGIDEWRLRQIQQGEEKKKEQELKLAADTVLCEVKKKQADVKRMTDILRSLEKLRKLRKEAAYRKGISTEQQCDELFSCSLEQLRRVMKRRGTLYSAEEKALMVMLEGEQEEERKREREKRLKKEREKSLQVRRRVDAMLFGDEPPADGVLQPFRELHSQAECSFQALLHIRSQWDLFLVSADNHKGSSLPYNWVMPELPSDQNWASVLQSPNPD</sequence>
<dbReference type="CTD" id="10081"/>
<dbReference type="PANTHER" id="PTHR48190">
    <property type="entry name" value="PROGRAMMED CELL DEATH PROTEIN 7"/>
    <property type="match status" value="1"/>
</dbReference>
<dbReference type="RefSeq" id="XP_024119337.1">
    <property type="nucleotide sequence ID" value="XM_024263569.2"/>
</dbReference>
<accession>A0A3B3DBL3</accession>
<reference evidence="2" key="2">
    <citation type="submission" date="2025-09" db="UniProtKB">
        <authorList>
            <consortium name="Ensembl"/>
        </authorList>
    </citation>
    <scope>IDENTIFICATION</scope>
</reference>
<dbReference type="GeneTree" id="ENSGT00390000017392"/>
<feature type="region of interest" description="Disordered" evidence="1">
    <location>
        <begin position="60"/>
        <end position="90"/>
    </location>
</feature>
<evidence type="ECO:0000313" key="2">
    <source>
        <dbReference type="Ensembl" id="ENSOMEP00000027286.1"/>
    </source>
</evidence>
<name>A0A3B3DBL3_ORYME</name>
<dbReference type="InterPro" id="IPR052831">
    <property type="entry name" value="Apoptosis_promoter"/>
</dbReference>
<evidence type="ECO:0000313" key="3">
    <source>
        <dbReference type="Proteomes" id="UP000261560"/>
    </source>
</evidence>
<proteinExistence type="predicted"/>
<reference evidence="2" key="1">
    <citation type="submission" date="2025-08" db="UniProtKB">
        <authorList>
            <consortium name="Ensembl"/>
        </authorList>
    </citation>
    <scope>IDENTIFICATION</scope>
</reference>
<protein>
    <submittedName>
        <fullName evidence="2">Programmed cell death 7</fullName>
    </submittedName>
</protein>
<feature type="compositionally biased region" description="Pro residues" evidence="1">
    <location>
        <begin position="60"/>
        <end position="80"/>
    </location>
</feature>
<feature type="region of interest" description="Disordered" evidence="1">
    <location>
        <begin position="376"/>
        <end position="395"/>
    </location>
</feature>